<feature type="non-terminal residue" evidence="1">
    <location>
        <position position="112"/>
    </location>
</feature>
<protein>
    <submittedName>
        <fullName evidence="1">Uncharacterized protein</fullName>
    </submittedName>
</protein>
<reference evidence="1" key="1">
    <citation type="journal article" date="2014" name="Front. Microbiol.">
        <title>High frequency of phylogenetically diverse reductive dehalogenase-homologous genes in deep subseafloor sedimentary metagenomes.</title>
        <authorList>
            <person name="Kawai M."/>
            <person name="Futagami T."/>
            <person name="Toyoda A."/>
            <person name="Takaki Y."/>
            <person name="Nishi S."/>
            <person name="Hori S."/>
            <person name="Arai W."/>
            <person name="Tsubouchi T."/>
            <person name="Morono Y."/>
            <person name="Uchiyama I."/>
            <person name="Ito T."/>
            <person name="Fujiyama A."/>
            <person name="Inagaki F."/>
            <person name="Takami H."/>
        </authorList>
    </citation>
    <scope>NUCLEOTIDE SEQUENCE</scope>
    <source>
        <strain evidence="1">Expedition CK06-06</strain>
    </source>
</reference>
<sequence>MQAEAVNSDLPILAGMNTNRSDMNLDMYARVQKCACRLIWCQDCARKYWTPGEVEKLLQFDWKKTRQIILTYDRKAFKDGQDAWEQTQERKLVANFIRNLRRGKKIKKGKKW</sequence>
<gene>
    <name evidence="1" type="ORF">S12H4_47107</name>
</gene>
<accession>X1V6F9</accession>
<evidence type="ECO:0000313" key="1">
    <source>
        <dbReference type="EMBL" id="GAJ07876.1"/>
    </source>
</evidence>
<proteinExistence type="predicted"/>
<name>X1V6F9_9ZZZZ</name>
<dbReference type="EMBL" id="BARW01029290">
    <property type="protein sequence ID" value="GAJ07876.1"/>
    <property type="molecule type" value="Genomic_DNA"/>
</dbReference>
<organism evidence="1">
    <name type="scientific">marine sediment metagenome</name>
    <dbReference type="NCBI Taxonomy" id="412755"/>
    <lineage>
        <taxon>unclassified sequences</taxon>
        <taxon>metagenomes</taxon>
        <taxon>ecological metagenomes</taxon>
    </lineage>
</organism>
<dbReference type="AlphaFoldDB" id="X1V6F9"/>
<comment type="caution">
    <text evidence="1">The sequence shown here is derived from an EMBL/GenBank/DDBJ whole genome shotgun (WGS) entry which is preliminary data.</text>
</comment>